<dbReference type="InterPro" id="IPR017970">
    <property type="entry name" value="Homeobox_CS"/>
</dbReference>
<dbReference type="InterPro" id="IPR001356">
    <property type="entry name" value="HD"/>
</dbReference>
<dbReference type="EMBL" id="LRGB01000007">
    <property type="protein sequence ID" value="KZS21880.1"/>
    <property type="molecule type" value="Genomic_DNA"/>
</dbReference>
<feature type="compositionally biased region" description="Low complexity" evidence="8">
    <location>
        <begin position="202"/>
        <end position="213"/>
    </location>
</feature>
<proteinExistence type="inferred from homology"/>
<dbReference type="AlphaFoldDB" id="A0A0P5XDM5"/>
<dbReference type="GO" id="GO:0030154">
    <property type="term" value="P:cell differentiation"/>
    <property type="evidence" value="ECO:0007669"/>
    <property type="project" value="TreeGrafter"/>
</dbReference>
<dbReference type="InterPro" id="IPR000047">
    <property type="entry name" value="HTH_motif"/>
</dbReference>
<evidence type="ECO:0000256" key="3">
    <source>
        <dbReference type="ARBA" id="ARBA00023125"/>
    </source>
</evidence>
<feature type="compositionally biased region" description="Polar residues" evidence="8">
    <location>
        <begin position="542"/>
        <end position="562"/>
    </location>
</feature>
<dbReference type="InterPro" id="IPR020479">
    <property type="entry name" value="HD_metazoa"/>
</dbReference>
<dbReference type="Gene3D" id="1.10.10.60">
    <property type="entry name" value="Homeodomain-like"/>
    <property type="match status" value="1"/>
</dbReference>
<keyword evidence="10" id="KW-1185">Reference proteome</keyword>
<feature type="compositionally biased region" description="Low complexity" evidence="8">
    <location>
        <begin position="317"/>
        <end position="339"/>
    </location>
</feature>
<evidence type="ECO:0000256" key="7">
    <source>
        <dbReference type="RuleBase" id="RU000682"/>
    </source>
</evidence>
<keyword evidence="4 6" id="KW-0371">Homeobox</keyword>
<feature type="region of interest" description="Disordered" evidence="8">
    <location>
        <begin position="199"/>
        <end position="254"/>
    </location>
</feature>
<dbReference type="PRINTS" id="PR00024">
    <property type="entry name" value="HOMEOBOX"/>
</dbReference>
<dbReference type="SMART" id="SM00389">
    <property type="entry name" value="HOX"/>
    <property type="match status" value="1"/>
</dbReference>
<dbReference type="GO" id="GO:0005634">
    <property type="term" value="C:nucleus"/>
    <property type="evidence" value="ECO:0007669"/>
    <property type="project" value="UniProtKB-SubCell"/>
</dbReference>
<evidence type="ECO:0000313" key="10">
    <source>
        <dbReference type="Proteomes" id="UP000076858"/>
    </source>
</evidence>
<evidence type="ECO:0000256" key="5">
    <source>
        <dbReference type="ARBA" id="ARBA00023242"/>
    </source>
</evidence>
<sequence>MLSLHEGFPMFPTAHHPHHPHHSGVVGGVMGPGGGVGPVGVGHSTTPPHHAHHHHHHAAAAIHNLTARHHSQGPPPPPSSSSVAGQLNLHHAGHHQGPHHPHSHLNSHHQMAANQAAYFGYPHPHHWGSGGGGGGQGVHHQTSTAPNAAMEHQQQFQVGGLVTADGGNSWHPSPAAVYSAGLSSSLSPRTPVASVGYEEWANSPSNNNGQQQQSGGGGGVSSPDASPHFVQQPQGGGNAANGPTSPLSDQQQQQLSSYSVAAAAAYGKLFVSSGGSGDFISPHHAHLHHAHHHNNHAQMADPHRMNAGVITGHHSPDSGLAGSDGLSSAGSPAQQQQQGMLGGGSSGNNLINLQQQQQQQQNAVAAQGAMTGPSSAGSMSQQNQQQLVGSNGSAMVSRPQAAQSPYGWMKKPSYHNNNVNPESDVFSAGKTRTKDKYRVVYTDHQRLELEKEFHYSRYITIRRKSELASVLGLSERQVKIWFQNRRAKERKQVKKREEMLHKEKLDVVPSLGAVQQQQQQHHLHSGQQQQHMQHMGVQQHSSLVSNPQISSSMQQHMGSVQLETKPILGLD</sequence>
<comment type="similarity">
    <text evidence="2">Belongs to the Caudal homeobox family.</text>
</comment>
<keyword evidence="5 6" id="KW-0539">Nucleus</keyword>
<dbReference type="GO" id="GO:0000981">
    <property type="term" value="F:DNA-binding transcription factor activity, RNA polymerase II-specific"/>
    <property type="evidence" value="ECO:0007669"/>
    <property type="project" value="InterPro"/>
</dbReference>
<dbReference type="PRINTS" id="PR00031">
    <property type="entry name" value="HTHREPRESSR"/>
</dbReference>
<accession>A0A0P5XDM5</accession>
<feature type="compositionally biased region" description="Gly residues" evidence="8">
    <location>
        <begin position="25"/>
        <end position="40"/>
    </location>
</feature>
<feature type="region of interest" description="Disordered" evidence="8">
    <location>
        <begin position="13"/>
        <end position="57"/>
    </location>
</feature>
<feature type="DNA-binding region" description="Homeobox" evidence="6">
    <location>
        <begin position="434"/>
        <end position="493"/>
    </location>
</feature>
<comment type="caution">
    <text evidence="9">The sequence shown here is derived from an EMBL/GenBank/DDBJ whole genome shotgun (WGS) entry which is preliminary data.</text>
</comment>
<evidence type="ECO:0000313" key="9">
    <source>
        <dbReference type="EMBL" id="KZS21880.1"/>
    </source>
</evidence>
<organism evidence="9 10">
    <name type="scientific">Daphnia magna</name>
    <dbReference type="NCBI Taxonomy" id="35525"/>
    <lineage>
        <taxon>Eukaryota</taxon>
        <taxon>Metazoa</taxon>
        <taxon>Ecdysozoa</taxon>
        <taxon>Arthropoda</taxon>
        <taxon>Crustacea</taxon>
        <taxon>Branchiopoda</taxon>
        <taxon>Diplostraca</taxon>
        <taxon>Cladocera</taxon>
        <taxon>Anomopoda</taxon>
        <taxon>Daphniidae</taxon>
        <taxon>Daphnia</taxon>
    </lineage>
</organism>
<feature type="compositionally biased region" description="Low complexity" evidence="8">
    <location>
        <begin position="240"/>
        <end position="254"/>
    </location>
</feature>
<feature type="compositionally biased region" description="Polar residues" evidence="8">
    <location>
        <begin position="372"/>
        <end position="382"/>
    </location>
</feature>
<feature type="region of interest" description="Disordered" evidence="8">
    <location>
        <begin position="120"/>
        <end position="145"/>
    </location>
</feature>
<dbReference type="Proteomes" id="UP000076858">
    <property type="component" value="Unassembled WGS sequence"/>
</dbReference>
<comment type="subcellular location">
    <subcellularLocation>
        <location evidence="1 6 7">Nucleus</location>
    </subcellularLocation>
</comment>
<evidence type="ECO:0000256" key="2">
    <source>
        <dbReference type="ARBA" id="ARBA00010341"/>
    </source>
</evidence>
<dbReference type="PROSITE" id="PS50071">
    <property type="entry name" value="HOMEOBOX_2"/>
    <property type="match status" value="1"/>
</dbReference>
<dbReference type="PROSITE" id="PS00027">
    <property type="entry name" value="HOMEOBOX_1"/>
    <property type="match status" value="1"/>
</dbReference>
<evidence type="ECO:0000256" key="8">
    <source>
        <dbReference type="SAM" id="MobiDB-lite"/>
    </source>
</evidence>
<evidence type="ECO:0000256" key="1">
    <source>
        <dbReference type="ARBA" id="ARBA00004123"/>
    </source>
</evidence>
<dbReference type="PANTHER" id="PTHR24332:SF9">
    <property type="entry name" value="HOMEOTIC PROTEIN CAUDAL"/>
    <property type="match status" value="1"/>
</dbReference>
<evidence type="ECO:0000256" key="4">
    <source>
        <dbReference type="ARBA" id="ARBA00023155"/>
    </source>
</evidence>
<protein>
    <submittedName>
        <fullName evidence="9">Putative Para-hox caudal protein</fullName>
    </submittedName>
</protein>
<dbReference type="InterPro" id="IPR009057">
    <property type="entry name" value="Homeodomain-like_sf"/>
</dbReference>
<dbReference type="SUPFAM" id="SSF46689">
    <property type="entry name" value="Homeodomain-like"/>
    <property type="match status" value="1"/>
</dbReference>
<name>A0A0P5XDM5_9CRUS</name>
<dbReference type="GO" id="GO:0009887">
    <property type="term" value="P:animal organ morphogenesis"/>
    <property type="evidence" value="ECO:0007669"/>
    <property type="project" value="TreeGrafter"/>
</dbReference>
<evidence type="ECO:0000256" key="6">
    <source>
        <dbReference type="PROSITE-ProRule" id="PRU00108"/>
    </source>
</evidence>
<dbReference type="GO" id="GO:0000977">
    <property type="term" value="F:RNA polymerase II transcription regulatory region sequence-specific DNA binding"/>
    <property type="evidence" value="ECO:0007669"/>
    <property type="project" value="TreeGrafter"/>
</dbReference>
<dbReference type="CDD" id="cd00086">
    <property type="entry name" value="homeodomain"/>
    <property type="match status" value="1"/>
</dbReference>
<feature type="region of interest" description="Disordered" evidence="8">
    <location>
        <begin position="512"/>
        <end position="571"/>
    </location>
</feature>
<dbReference type="PANTHER" id="PTHR24332">
    <property type="entry name" value="HOMEOBOX PROTEIN CDX"/>
    <property type="match status" value="1"/>
</dbReference>
<reference evidence="9 10" key="1">
    <citation type="submission" date="2016-03" db="EMBL/GenBank/DDBJ databases">
        <title>EvidentialGene: Evidence-directed Construction of Genes on Genomes.</title>
        <authorList>
            <person name="Gilbert D.G."/>
            <person name="Choi J.-H."/>
            <person name="Mockaitis K."/>
            <person name="Colbourne J."/>
            <person name="Pfrender M."/>
        </authorList>
    </citation>
    <scope>NUCLEOTIDE SEQUENCE [LARGE SCALE GENOMIC DNA]</scope>
    <source>
        <strain evidence="9 10">Xinb3</strain>
        <tissue evidence="9">Complete organism</tissue>
    </source>
</reference>
<feature type="region of interest" description="Disordered" evidence="8">
    <location>
        <begin position="307"/>
        <end position="382"/>
    </location>
</feature>
<dbReference type="FunFam" id="1.10.10.60:FF:000089">
    <property type="entry name" value="Caudal type homeobox 4"/>
    <property type="match status" value="1"/>
</dbReference>
<feature type="compositionally biased region" description="Low complexity" evidence="8">
    <location>
        <begin position="514"/>
        <end position="541"/>
    </location>
</feature>
<keyword evidence="3 6" id="KW-0238">DNA-binding</keyword>
<dbReference type="Pfam" id="PF00046">
    <property type="entry name" value="Homeodomain"/>
    <property type="match status" value="1"/>
</dbReference>
<dbReference type="InterPro" id="IPR047152">
    <property type="entry name" value="Caudal_homeobox"/>
</dbReference>
<dbReference type="OrthoDB" id="6159439at2759"/>
<dbReference type="GO" id="GO:0009948">
    <property type="term" value="P:anterior/posterior axis specification"/>
    <property type="evidence" value="ECO:0007669"/>
    <property type="project" value="TreeGrafter"/>
</dbReference>
<gene>
    <name evidence="9" type="ORF">APZ42_011003</name>
</gene>
<dbReference type="STRING" id="35525.A0A0P5XDM5"/>
<feature type="compositionally biased region" description="Gly residues" evidence="8">
    <location>
        <begin position="128"/>
        <end position="137"/>
    </location>
</feature>